<dbReference type="Proteomes" id="UP000282636">
    <property type="component" value="Unassembled WGS sequence"/>
</dbReference>
<organism evidence="2 3">
    <name type="scientific">Pseudomonas syringae pv. theae</name>
    <dbReference type="NCBI Taxonomy" id="103985"/>
    <lineage>
        <taxon>Bacteria</taxon>
        <taxon>Pseudomonadati</taxon>
        <taxon>Pseudomonadota</taxon>
        <taxon>Gammaproteobacteria</taxon>
        <taxon>Pseudomonadales</taxon>
        <taxon>Pseudomonadaceae</taxon>
        <taxon>Pseudomonas</taxon>
        <taxon>Pseudomonas syringae</taxon>
    </lineage>
</organism>
<feature type="domain" description="DUF4376" evidence="1">
    <location>
        <begin position="120"/>
        <end position="215"/>
    </location>
</feature>
<comment type="caution">
    <text evidence="2">The sequence shown here is derived from an EMBL/GenBank/DDBJ whole genome shotgun (WGS) entry which is preliminary data.</text>
</comment>
<dbReference type="InterPro" id="IPR025484">
    <property type="entry name" value="DUF4376"/>
</dbReference>
<name>A0A0N8TJX6_PSESX</name>
<dbReference type="EMBL" id="RBTL01000099">
    <property type="protein sequence ID" value="RMT71010.1"/>
    <property type="molecule type" value="Genomic_DNA"/>
</dbReference>
<proteinExistence type="predicted"/>
<dbReference type="AlphaFoldDB" id="A0A0N8TJX6"/>
<evidence type="ECO:0000259" key="1">
    <source>
        <dbReference type="Pfam" id="PF14301"/>
    </source>
</evidence>
<gene>
    <name evidence="2" type="ORF">ALP44_02287</name>
</gene>
<evidence type="ECO:0000313" key="3">
    <source>
        <dbReference type="Proteomes" id="UP000282636"/>
    </source>
</evidence>
<dbReference type="Pfam" id="PF14301">
    <property type="entry name" value="DUF4376"/>
    <property type="match status" value="1"/>
</dbReference>
<sequence>MSRKIVYQTNHNGLYVGTVEAEESPLDPGVFLIPGGCVEVQPPVEIPEFKAARWDRKQWQLVDYFDGLIVYHTITQSPRTLIGIDPIPNGYTLMKPEPGQVWKRGRWVDDLDTMLAKLHQQKLDMINSSCARHIESGFDSDALGDRYRYDSALVDQVNLTGLILSKFDALCPCYGTDNEKVYRKHTAAQLQNVGRHLVKHKQAALVLGERLKKVLTQTFINKDLPAMNAIEWSIQA</sequence>
<dbReference type="RefSeq" id="WP_019331948.1">
    <property type="nucleotide sequence ID" value="NZ_BQUM01000003.1"/>
</dbReference>
<evidence type="ECO:0000313" key="2">
    <source>
        <dbReference type="EMBL" id="RMT71010.1"/>
    </source>
</evidence>
<accession>A0A0N8TJX6</accession>
<reference evidence="2 3" key="1">
    <citation type="submission" date="2018-08" db="EMBL/GenBank/DDBJ databases">
        <title>Recombination of ecologically and evolutionarily significant loci maintains genetic cohesion in the Pseudomonas syringae species complex.</title>
        <authorList>
            <person name="Dillon M."/>
            <person name="Thakur S."/>
            <person name="Almeida R.N.D."/>
            <person name="Weir B.S."/>
            <person name="Guttman D.S."/>
        </authorList>
    </citation>
    <scope>NUCLEOTIDE SEQUENCE [LARGE SCALE GENOMIC DNA]</scope>
    <source>
        <strain evidence="2 3">ICMP 3934</strain>
    </source>
</reference>
<protein>
    <submittedName>
        <fullName evidence="2">Tail fiber assembly protein</fullName>
    </submittedName>
</protein>